<dbReference type="CDD" id="cd05233">
    <property type="entry name" value="SDR_c"/>
    <property type="match status" value="1"/>
</dbReference>
<evidence type="ECO:0000313" key="3">
    <source>
        <dbReference type="EMBL" id="GAA1612424.1"/>
    </source>
</evidence>
<dbReference type="InterPro" id="IPR002347">
    <property type="entry name" value="SDR_fam"/>
</dbReference>
<comment type="caution">
    <text evidence="3">The sequence shown here is derived from an EMBL/GenBank/DDBJ whole genome shotgun (WGS) entry which is preliminary data.</text>
</comment>
<dbReference type="Gene3D" id="3.40.50.720">
    <property type="entry name" value="NAD(P)-binding Rossmann-like Domain"/>
    <property type="match status" value="1"/>
</dbReference>
<keyword evidence="2" id="KW-0560">Oxidoreductase</keyword>
<dbReference type="InterPro" id="IPR051122">
    <property type="entry name" value="SDR_DHRS6-like"/>
</dbReference>
<accession>A0ABP4QIN3</accession>
<evidence type="ECO:0000256" key="1">
    <source>
        <dbReference type="ARBA" id="ARBA00006484"/>
    </source>
</evidence>
<organism evidence="3 4">
    <name type="scientific">Kribbella karoonensis</name>
    <dbReference type="NCBI Taxonomy" id="324851"/>
    <lineage>
        <taxon>Bacteria</taxon>
        <taxon>Bacillati</taxon>
        <taxon>Actinomycetota</taxon>
        <taxon>Actinomycetes</taxon>
        <taxon>Propionibacteriales</taxon>
        <taxon>Kribbellaceae</taxon>
        <taxon>Kribbella</taxon>
    </lineage>
</organism>
<dbReference type="InterPro" id="IPR036291">
    <property type="entry name" value="NAD(P)-bd_dom_sf"/>
</dbReference>
<gene>
    <name evidence="3" type="ORF">GCM10009742_74490</name>
</gene>
<dbReference type="RefSeq" id="WP_344200463.1">
    <property type="nucleotide sequence ID" value="NZ_BAAAND010000012.1"/>
</dbReference>
<dbReference type="Proteomes" id="UP001500190">
    <property type="component" value="Unassembled WGS sequence"/>
</dbReference>
<dbReference type="PANTHER" id="PTHR43477:SF1">
    <property type="entry name" value="DIHYDROANTICAPSIN 7-DEHYDROGENASE"/>
    <property type="match status" value="1"/>
</dbReference>
<sequence length="247" mass="25965">MMLNGKHAIVYGAAGPIGGAVARAFAREGATVHVVGRTVEPLDRLAGEIRAAGGTAEVAVVDALDEQAVDRHAAVLDRIDISFNLIGHKQYFGTPLIDMSLADVEEPVRNMLRTFYLTSRAAARRMIEQRSGVILTFGGYGDPAANLGGFQVGFGAVEALRRSLARELGQYGIRAVTLQTNGIPESNPDTYPEDFRREVAEHTAAATMLNRAATLADVAAAATFAASDHAASFTGTALNLTAGAVVN</sequence>
<evidence type="ECO:0000256" key="2">
    <source>
        <dbReference type="ARBA" id="ARBA00023002"/>
    </source>
</evidence>
<dbReference type="PANTHER" id="PTHR43477">
    <property type="entry name" value="DIHYDROANTICAPSIN 7-DEHYDROGENASE"/>
    <property type="match status" value="1"/>
</dbReference>
<keyword evidence="4" id="KW-1185">Reference proteome</keyword>
<dbReference type="PRINTS" id="PR00081">
    <property type="entry name" value="GDHRDH"/>
</dbReference>
<reference evidence="4" key="1">
    <citation type="journal article" date="2019" name="Int. J. Syst. Evol. Microbiol.">
        <title>The Global Catalogue of Microorganisms (GCM) 10K type strain sequencing project: providing services to taxonomists for standard genome sequencing and annotation.</title>
        <authorList>
            <consortium name="The Broad Institute Genomics Platform"/>
            <consortium name="The Broad Institute Genome Sequencing Center for Infectious Disease"/>
            <person name="Wu L."/>
            <person name="Ma J."/>
        </authorList>
    </citation>
    <scope>NUCLEOTIDE SEQUENCE [LARGE SCALE GENOMIC DNA]</scope>
    <source>
        <strain evidence="4">JCM 14304</strain>
    </source>
</reference>
<protein>
    <submittedName>
        <fullName evidence="3">SDR family oxidoreductase</fullName>
    </submittedName>
</protein>
<proteinExistence type="inferred from homology"/>
<dbReference type="Pfam" id="PF13561">
    <property type="entry name" value="adh_short_C2"/>
    <property type="match status" value="1"/>
</dbReference>
<name>A0ABP4QIN3_9ACTN</name>
<evidence type="ECO:0000313" key="4">
    <source>
        <dbReference type="Proteomes" id="UP001500190"/>
    </source>
</evidence>
<dbReference type="SUPFAM" id="SSF51735">
    <property type="entry name" value="NAD(P)-binding Rossmann-fold domains"/>
    <property type="match status" value="1"/>
</dbReference>
<dbReference type="EMBL" id="BAAAND010000012">
    <property type="protein sequence ID" value="GAA1612424.1"/>
    <property type="molecule type" value="Genomic_DNA"/>
</dbReference>
<comment type="similarity">
    <text evidence="1">Belongs to the short-chain dehydrogenases/reductases (SDR) family.</text>
</comment>